<reference evidence="3 4" key="1">
    <citation type="submission" date="2018-11" db="EMBL/GenBank/DDBJ databases">
        <title>Sequencing the genomes of 1000 actinobacteria strains.</title>
        <authorList>
            <person name="Klenk H.-P."/>
        </authorList>
    </citation>
    <scope>NUCLEOTIDE SEQUENCE [LARGE SCALE GENOMIC DNA]</scope>
    <source>
        <strain evidence="3 4">DSM 44254</strain>
    </source>
</reference>
<comment type="caution">
    <text evidence="3">The sequence shown here is derived from an EMBL/GenBank/DDBJ whole genome shotgun (WGS) entry which is preliminary data.</text>
</comment>
<keyword evidence="4" id="KW-1185">Reference proteome</keyword>
<accession>A0A3N1CRS1</accession>
<feature type="transmembrane region" description="Helical" evidence="2">
    <location>
        <begin position="94"/>
        <end position="116"/>
    </location>
</feature>
<evidence type="ECO:0000256" key="1">
    <source>
        <dbReference type="SAM" id="MobiDB-lite"/>
    </source>
</evidence>
<proteinExistence type="predicted"/>
<gene>
    <name evidence="3" type="ORF">EDD29_1524</name>
</gene>
<evidence type="ECO:0000313" key="3">
    <source>
        <dbReference type="EMBL" id="ROO84013.1"/>
    </source>
</evidence>
<name>A0A3N1CRS1_9ACTN</name>
<keyword evidence="2" id="KW-0812">Transmembrane</keyword>
<feature type="region of interest" description="Disordered" evidence="1">
    <location>
        <begin position="1"/>
        <end position="90"/>
    </location>
</feature>
<organism evidence="3 4">
    <name type="scientific">Actinocorallia herbida</name>
    <dbReference type="NCBI Taxonomy" id="58109"/>
    <lineage>
        <taxon>Bacteria</taxon>
        <taxon>Bacillati</taxon>
        <taxon>Actinomycetota</taxon>
        <taxon>Actinomycetes</taxon>
        <taxon>Streptosporangiales</taxon>
        <taxon>Thermomonosporaceae</taxon>
        <taxon>Actinocorallia</taxon>
    </lineage>
</organism>
<dbReference type="AlphaFoldDB" id="A0A3N1CRS1"/>
<feature type="compositionally biased region" description="Basic and acidic residues" evidence="1">
    <location>
        <begin position="47"/>
        <end position="57"/>
    </location>
</feature>
<sequence>MSDPRRPHPHAGPPRHHGAPHPAQGRHVPRPSEPEAAPTGPNPVRPELAEESGRDGRSGGSSGGRKPAPKTGSAKPGAKKSQKRPGAGKRRSRLFFGAAAALLALACVAVVAVLALRPSEKTAGRTADGGVRLGVPELTGFSPGTYSSSPSTDVFAQIETRELDPEPLTADEMFPKGSLSDETTGAEIVRRSSVEDADCADAIWGKGLAEALGKAGCSQAVRGLYTDPKKGFAAVVAVYNLTDAEAAGDAVEAFGAGSGGFVRVPDGAPKLFGEGFSMARGIAMGHYALIAWVQRTDGTGDGRSAALLSVLVTAAEADALYGRAA</sequence>
<dbReference type="RefSeq" id="WP_170201314.1">
    <property type="nucleotide sequence ID" value="NZ_RJKE01000001.1"/>
</dbReference>
<dbReference type="Proteomes" id="UP000272400">
    <property type="component" value="Unassembled WGS sequence"/>
</dbReference>
<dbReference type="EMBL" id="RJKE01000001">
    <property type="protein sequence ID" value="ROO84013.1"/>
    <property type="molecule type" value="Genomic_DNA"/>
</dbReference>
<evidence type="ECO:0000313" key="4">
    <source>
        <dbReference type="Proteomes" id="UP000272400"/>
    </source>
</evidence>
<keyword evidence="2" id="KW-1133">Transmembrane helix</keyword>
<evidence type="ECO:0000256" key="2">
    <source>
        <dbReference type="SAM" id="Phobius"/>
    </source>
</evidence>
<keyword evidence="2" id="KW-0472">Membrane</keyword>
<feature type="compositionally biased region" description="Basic residues" evidence="1">
    <location>
        <begin position="77"/>
        <end position="90"/>
    </location>
</feature>
<feature type="compositionally biased region" description="Basic residues" evidence="1">
    <location>
        <begin position="7"/>
        <end position="19"/>
    </location>
</feature>
<protein>
    <submittedName>
        <fullName evidence="3">Uncharacterized protein</fullName>
    </submittedName>
</protein>